<comment type="caution">
    <text evidence="2">The sequence shown here is derived from an EMBL/GenBank/DDBJ whole genome shotgun (WGS) entry which is preliminary data.</text>
</comment>
<dbReference type="AlphaFoldDB" id="A0A1F8C0Y1"/>
<dbReference type="InterPro" id="IPR050415">
    <property type="entry name" value="MRET"/>
</dbReference>
<dbReference type="InterPro" id="IPR017938">
    <property type="entry name" value="Riboflavin_synthase-like_b-brl"/>
</dbReference>
<evidence type="ECO:0000259" key="1">
    <source>
        <dbReference type="PROSITE" id="PS51384"/>
    </source>
</evidence>
<dbReference type="PANTHER" id="PTHR47354:SF5">
    <property type="entry name" value="PROTEIN RFBI"/>
    <property type="match status" value="1"/>
</dbReference>
<dbReference type="PRINTS" id="PR00371">
    <property type="entry name" value="FPNCR"/>
</dbReference>
<evidence type="ECO:0000313" key="2">
    <source>
        <dbReference type="EMBL" id="OGM69986.1"/>
    </source>
</evidence>
<dbReference type="Gene3D" id="3.40.50.80">
    <property type="entry name" value="Nucleotide-binding domain of ferredoxin-NADP reductase (FNR) module"/>
    <property type="match status" value="1"/>
</dbReference>
<dbReference type="Pfam" id="PF00175">
    <property type="entry name" value="NAD_binding_1"/>
    <property type="match status" value="1"/>
</dbReference>
<dbReference type="GO" id="GO:0016491">
    <property type="term" value="F:oxidoreductase activity"/>
    <property type="evidence" value="ECO:0007669"/>
    <property type="project" value="InterPro"/>
</dbReference>
<dbReference type="InterPro" id="IPR001433">
    <property type="entry name" value="OxRdtase_FAD/NAD-bd"/>
</dbReference>
<feature type="domain" description="FAD-binding FR-type" evidence="1">
    <location>
        <begin position="1"/>
        <end position="96"/>
    </location>
</feature>
<name>A0A1F8C0Y1_9BACT</name>
<organism evidence="2 3">
    <name type="scientific">Candidatus Woesebacteria bacterium RIFCSPLOWO2_01_FULL_44_14</name>
    <dbReference type="NCBI Taxonomy" id="1802525"/>
    <lineage>
        <taxon>Bacteria</taxon>
        <taxon>Candidatus Woeseibacteriota</taxon>
    </lineage>
</organism>
<gene>
    <name evidence="2" type="ORF">A2975_05265</name>
</gene>
<accession>A0A1F8C0Y1</accession>
<proteinExistence type="predicted"/>
<dbReference type="Gene3D" id="2.40.30.10">
    <property type="entry name" value="Translation factors"/>
    <property type="match status" value="1"/>
</dbReference>
<dbReference type="InterPro" id="IPR017927">
    <property type="entry name" value="FAD-bd_FR_type"/>
</dbReference>
<dbReference type="PROSITE" id="PS51384">
    <property type="entry name" value="FAD_FR"/>
    <property type="match status" value="1"/>
</dbReference>
<dbReference type="PANTHER" id="PTHR47354">
    <property type="entry name" value="NADH OXIDOREDUCTASE HCR"/>
    <property type="match status" value="1"/>
</dbReference>
<reference evidence="2 3" key="1">
    <citation type="journal article" date="2016" name="Nat. Commun.">
        <title>Thousands of microbial genomes shed light on interconnected biogeochemical processes in an aquifer system.</title>
        <authorList>
            <person name="Anantharaman K."/>
            <person name="Brown C.T."/>
            <person name="Hug L.A."/>
            <person name="Sharon I."/>
            <person name="Castelle C.J."/>
            <person name="Probst A.J."/>
            <person name="Thomas B.C."/>
            <person name="Singh A."/>
            <person name="Wilkins M.J."/>
            <person name="Karaoz U."/>
            <person name="Brodie E.L."/>
            <person name="Williams K.H."/>
            <person name="Hubbard S.S."/>
            <person name="Banfield J.F."/>
        </authorList>
    </citation>
    <scope>NUCLEOTIDE SEQUENCE [LARGE SCALE GENOMIC DNA]</scope>
</reference>
<dbReference type="Proteomes" id="UP000178429">
    <property type="component" value="Unassembled WGS sequence"/>
</dbReference>
<dbReference type="EMBL" id="MGHL01000007">
    <property type="protein sequence ID" value="OGM69986.1"/>
    <property type="molecule type" value="Genomic_DNA"/>
</dbReference>
<protein>
    <recommendedName>
        <fullName evidence="1">FAD-binding FR-type domain-containing protein</fullName>
    </recommendedName>
</protein>
<dbReference type="STRING" id="1802525.A2975_05265"/>
<evidence type="ECO:0000313" key="3">
    <source>
        <dbReference type="Proteomes" id="UP000178429"/>
    </source>
</evidence>
<dbReference type="InterPro" id="IPR039261">
    <property type="entry name" value="FNR_nucleotide-bd"/>
</dbReference>
<dbReference type="InterPro" id="IPR001709">
    <property type="entry name" value="Flavoprot_Pyr_Nucl_cyt_Rdtase"/>
</dbReference>
<sequence>MHTVKILKVIPVTHTVKQFTVEKPAGYKFTPGQATEIAGHPFTFTSLNDWPDLQFTIKIYPVAQNPTHTGITEKLGTLTAGDELLIGDPWGTIEYKGPGVFIAGGAGITPFIAIIRQLAKDEKLEGNMFIFSNKTKKDVIYEEELKKYFGNNLKLVFTQEGDGHVDKRYLEKNVKNFSQHFYVCGPKAMVAEINQTLESLGAQSDNLVFER</sequence>
<dbReference type="SUPFAM" id="SSF63380">
    <property type="entry name" value="Riboflavin synthase domain-like"/>
    <property type="match status" value="1"/>
</dbReference>
<dbReference type="SUPFAM" id="SSF52343">
    <property type="entry name" value="Ferredoxin reductase-like, C-terminal NADP-linked domain"/>
    <property type="match status" value="1"/>
</dbReference>